<keyword evidence="1" id="KW-0812">Transmembrane</keyword>
<reference evidence="3" key="1">
    <citation type="journal article" date="2021" name="Syst. Appl. Microbiol.">
        <title>Roseomonas hellenica sp. nov., isolated from roots of wild-growing Alkanna tinctoria.</title>
        <authorList>
            <person name="Rat A."/>
            <person name="Naranjo H.D."/>
            <person name="Lebbe L."/>
            <person name="Cnockaert M."/>
            <person name="Krigas N."/>
            <person name="Grigoriadou K."/>
            <person name="Maloupa E."/>
            <person name="Willems A."/>
        </authorList>
    </citation>
    <scope>NUCLEOTIDE SEQUENCE [LARGE SCALE GENOMIC DNA]</scope>
    <source>
        <strain evidence="3">LMG 31159</strain>
    </source>
</reference>
<name>A0ABS5EDG0_9PROT</name>
<comment type="caution">
    <text evidence="2">The sequence shown here is derived from an EMBL/GenBank/DDBJ whole genome shotgun (WGS) entry which is preliminary data.</text>
</comment>
<sequence length="348" mass="38552">MSSSTSSSDPGVWRRFVTRAVATTMIGVAAVYAFVALVDPWGVLPFHIPAERPPISTNARYAFAGLARSDRFDAAIFGTSTMRMLRPAELNQAFDARFANLAMNAATAYEQSRLFDVFLRAHPRPRAVVIGLDHVWCDAGPLQRYTPRAFPETFYEASPWPAYREMLSFYAVQEAVRQFAVMTGLMRPRYGRDGYTRFLPPEDRYDAARAAANLPPIAAGVDWTVPTPPVETDFPPLALLQRMVAETPAEARTILVFMPLWLGSQGAPGSGGAAQAEDCKRQVVAIAQARAGTVVLDFWRPSPITREPTHYWDPMHYRDAIAERIEAALRQAARTTPAQTEDYAVLAP</sequence>
<accession>A0ABS5EDG0</accession>
<proteinExistence type="predicted"/>
<keyword evidence="1" id="KW-0472">Membrane</keyword>
<feature type="transmembrane region" description="Helical" evidence="1">
    <location>
        <begin position="20"/>
        <end position="38"/>
    </location>
</feature>
<dbReference type="EMBL" id="JAAEDI010000005">
    <property type="protein sequence ID" value="MBR0649048.1"/>
    <property type="molecule type" value="Genomic_DNA"/>
</dbReference>
<evidence type="ECO:0000313" key="2">
    <source>
        <dbReference type="EMBL" id="MBR0649048.1"/>
    </source>
</evidence>
<gene>
    <name evidence="2" type="ORF">GXW78_05195</name>
</gene>
<evidence type="ECO:0000313" key="3">
    <source>
        <dbReference type="Proteomes" id="UP000698752"/>
    </source>
</evidence>
<organism evidence="2 3">
    <name type="scientific">Neoroseomonas terrae</name>
    <dbReference type="NCBI Taxonomy" id="424799"/>
    <lineage>
        <taxon>Bacteria</taxon>
        <taxon>Pseudomonadati</taxon>
        <taxon>Pseudomonadota</taxon>
        <taxon>Alphaproteobacteria</taxon>
        <taxon>Acetobacterales</taxon>
        <taxon>Acetobacteraceae</taxon>
        <taxon>Neoroseomonas</taxon>
    </lineage>
</organism>
<evidence type="ECO:0000256" key="1">
    <source>
        <dbReference type="SAM" id="Phobius"/>
    </source>
</evidence>
<protein>
    <recommendedName>
        <fullName evidence="4">SGNH/GDSL hydrolase family protein</fullName>
    </recommendedName>
</protein>
<dbReference type="Proteomes" id="UP000698752">
    <property type="component" value="Unassembled WGS sequence"/>
</dbReference>
<keyword evidence="3" id="KW-1185">Reference proteome</keyword>
<evidence type="ECO:0008006" key="4">
    <source>
        <dbReference type="Google" id="ProtNLM"/>
    </source>
</evidence>
<keyword evidence="1" id="KW-1133">Transmembrane helix</keyword>
<dbReference type="RefSeq" id="WP_211866714.1">
    <property type="nucleotide sequence ID" value="NZ_JAAEDI010000005.1"/>
</dbReference>